<comment type="caution">
    <text evidence="2">The sequence shown here is derived from an EMBL/GenBank/DDBJ whole genome shotgun (WGS) entry which is preliminary data.</text>
</comment>
<protein>
    <submittedName>
        <fullName evidence="2">Uncharacterized protein</fullName>
    </submittedName>
</protein>
<feature type="region of interest" description="Disordered" evidence="1">
    <location>
        <begin position="1"/>
        <end position="29"/>
    </location>
</feature>
<proteinExistence type="predicted"/>
<evidence type="ECO:0000313" key="2">
    <source>
        <dbReference type="EMBL" id="NIH83061.1"/>
    </source>
</evidence>
<evidence type="ECO:0000256" key="1">
    <source>
        <dbReference type="SAM" id="MobiDB-lite"/>
    </source>
</evidence>
<gene>
    <name evidence="2" type="ORF">FHX46_005591</name>
</gene>
<name>A0ABX0T658_9PSEU</name>
<dbReference type="EMBL" id="JAANOU010000001">
    <property type="protein sequence ID" value="NIH83061.1"/>
    <property type="molecule type" value="Genomic_DNA"/>
</dbReference>
<evidence type="ECO:0000313" key="3">
    <source>
        <dbReference type="Proteomes" id="UP000754495"/>
    </source>
</evidence>
<reference evidence="2 3" key="1">
    <citation type="submission" date="2020-03" db="EMBL/GenBank/DDBJ databases">
        <title>Sequencing the genomes of 1000 actinobacteria strains.</title>
        <authorList>
            <person name="Klenk H.-P."/>
        </authorList>
    </citation>
    <scope>NUCLEOTIDE SEQUENCE [LARGE SCALE GENOMIC DNA]</scope>
    <source>
        <strain evidence="2 3">DSM 45668</strain>
    </source>
</reference>
<accession>A0ABX0T658</accession>
<keyword evidence="3" id="KW-1185">Reference proteome</keyword>
<dbReference type="Proteomes" id="UP000754495">
    <property type="component" value="Unassembled WGS sequence"/>
</dbReference>
<organism evidence="2 3">
    <name type="scientific">Amycolatopsis viridis</name>
    <dbReference type="NCBI Taxonomy" id="185678"/>
    <lineage>
        <taxon>Bacteria</taxon>
        <taxon>Bacillati</taxon>
        <taxon>Actinomycetota</taxon>
        <taxon>Actinomycetes</taxon>
        <taxon>Pseudonocardiales</taxon>
        <taxon>Pseudonocardiaceae</taxon>
        <taxon>Amycolatopsis</taxon>
    </lineage>
</organism>
<sequence>MCLAEHVHAEHAHTRARLEEPRIADRAGQ</sequence>